<gene>
    <name evidence="1" type="ORF">ACFQGB_01265</name>
</gene>
<name>A0ABD5V7G2_9EURY</name>
<proteinExistence type="predicted"/>
<evidence type="ECO:0000313" key="2">
    <source>
        <dbReference type="Proteomes" id="UP001596395"/>
    </source>
</evidence>
<keyword evidence="2" id="KW-1185">Reference proteome</keyword>
<dbReference type="RefSeq" id="WP_336348511.1">
    <property type="nucleotide sequence ID" value="NZ_JAZAQL010000001.1"/>
</dbReference>
<reference evidence="1 2" key="1">
    <citation type="journal article" date="2019" name="Int. J. Syst. Evol. Microbiol.">
        <title>The Global Catalogue of Microorganisms (GCM) 10K type strain sequencing project: providing services to taxonomists for standard genome sequencing and annotation.</title>
        <authorList>
            <consortium name="The Broad Institute Genomics Platform"/>
            <consortium name="The Broad Institute Genome Sequencing Center for Infectious Disease"/>
            <person name="Wu L."/>
            <person name="Ma J."/>
        </authorList>
    </citation>
    <scope>NUCLEOTIDE SEQUENCE [LARGE SCALE GENOMIC DNA]</scope>
    <source>
        <strain evidence="1 2">GX26</strain>
    </source>
</reference>
<dbReference type="AlphaFoldDB" id="A0ABD5V7G2"/>
<dbReference type="Proteomes" id="UP001596395">
    <property type="component" value="Unassembled WGS sequence"/>
</dbReference>
<evidence type="ECO:0000313" key="1">
    <source>
        <dbReference type="EMBL" id="MFC6951479.1"/>
    </source>
</evidence>
<accession>A0ABD5V7G2</accession>
<protein>
    <submittedName>
        <fullName evidence="1">Uncharacterized protein</fullName>
    </submittedName>
</protein>
<dbReference type="EMBL" id="JBHSXN010000001">
    <property type="protein sequence ID" value="MFC6951479.1"/>
    <property type="molecule type" value="Genomic_DNA"/>
</dbReference>
<organism evidence="1 2">
    <name type="scientific">Halorubellus litoreus</name>
    <dbReference type="NCBI Taxonomy" id="755308"/>
    <lineage>
        <taxon>Archaea</taxon>
        <taxon>Methanobacteriati</taxon>
        <taxon>Methanobacteriota</taxon>
        <taxon>Stenosarchaea group</taxon>
        <taxon>Halobacteria</taxon>
        <taxon>Halobacteriales</taxon>
        <taxon>Halorubellaceae</taxon>
        <taxon>Halorubellus</taxon>
    </lineage>
</organism>
<comment type="caution">
    <text evidence="1">The sequence shown here is derived from an EMBL/GenBank/DDBJ whole genome shotgun (WGS) entry which is preliminary data.</text>
</comment>
<sequence>MLEELTATCEGCDADLDEAAFGLAMDLGDGERRLYECECGTVTVTVVRES</sequence>